<dbReference type="Proteomes" id="UP001140217">
    <property type="component" value="Unassembled WGS sequence"/>
</dbReference>
<dbReference type="AlphaFoldDB" id="A0A9W8HL77"/>
<protein>
    <submittedName>
        <fullName evidence="2">Uncharacterized protein</fullName>
    </submittedName>
</protein>
<dbReference type="OrthoDB" id="5593273at2759"/>
<feature type="region of interest" description="Disordered" evidence="1">
    <location>
        <begin position="1"/>
        <end position="29"/>
    </location>
</feature>
<keyword evidence="3" id="KW-1185">Reference proteome</keyword>
<dbReference type="EMBL" id="JANBUL010000009">
    <property type="protein sequence ID" value="KAJ2785609.1"/>
    <property type="molecule type" value="Genomic_DNA"/>
</dbReference>
<evidence type="ECO:0000313" key="2">
    <source>
        <dbReference type="EMBL" id="KAJ2785609.1"/>
    </source>
</evidence>
<gene>
    <name evidence="2" type="ORF">H4R18_000425</name>
</gene>
<reference evidence="2" key="1">
    <citation type="submission" date="2022-07" db="EMBL/GenBank/DDBJ databases">
        <title>Phylogenomic reconstructions and comparative analyses of Kickxellomycotina fungi.</title>
        <authorList>
            <person name="Reynolds N.K."/>
            <person name="Stajich J.E."/>
            <person name="Barry K."/>
            <person name="Grigoriev I.V."/>
            <person name="Crous P."/>
            <person name="Smith M.E."/>
        </authorList>
    </citation>
    <scope>NUCLEOTIDE SEQUENCE</scope>
    <source>
        <strain evidence="2">NBRC 105414</strain>
    </source>
</reference>
<evidence type="ECO:0000313" key="3">
    <source>
        <dbReference type="Proteomes" id="UP001140217"/>
    </source>
</evidence>
<evidence type="ECO:0000256" key="1">
    <source>
        <dbReference type="SAM" id="MobiDB-lite"/>
    </source>
</evidence>
<feature type="compositionally biased region" description="Low complexity" evidence="1">
    <location>
        <begin position="211"/>
        <end position="220"/>
    </location>
</feature>
<organism evidence="2 3">
    <name type="scientific">Coemansia javaensis</name>
    <dbReference type="NCBI Taxonomy" id="2761396"/>
    <lineage>
        <taxon>Eukaryota</taxon>
        <taxon>Fungi</taxon>
        <taxon>Fungi incertae sedis</taxon>
        <taxon>Zoopagomycota</taxon>
        <taxon>Kickxellomycotina</taxon>
        <taxon>Kickxellomycetes</taxon>
        <taxon>Kickxellales</taxon>
        <taxon>Kickxellaceae</taxon>
        <taxon>Coemansia</taxon>
    </lineage>
</organism>
<feature type="region of interest" description="Disordered" evidence="1">
    <location>
        <begin position="111"/>
        <end position="145"/>
    </location>
</feature>
<sequence>MHRRQGSGSHGGQQRVRHEAGAAAGEELPTYEETLETVVRKRYRLERPDAAGPTVHAVDADTGRIAYRKAARGPAPGQAVFYAGGGEGQGCPAPAWSCVRERDGLELVFSRQVDSPPLPPPLSASSGMQFGQHAEPPAAAAAAGDGIATDSAANLYDNKPAEDSREYIHQENDDAPPAYEESDPGAEQQVRLTSAEPFPFAFDFSLPDSTAQDGGASSGRAQGGGQQWLRNQEAKNPETVAPDRPWTEFMCVERADGRLLAEVIHVSAQQDRGLGTLVVHGDLDPDKHEFLVVSAIAVAEEYPARCLAYPAQAGWA</sequence>
<feature type="compositionally biased region" description="Low complexity" evidence="1">
    <location>
        <begin position="134"/>
        <end position="145"/>
    </location>
</feature>
<feature type="region of interest" description="Disordered" evidence="1">
    <location>
        <begin position="203"/>
        <end position="242"/>
    </location>
</feature>
<accession>A0A9W8HL77</accession>
<proteinExistence type="predicted"/>
<comment type="caution">
    <text evidence="2">The sequence shown here is derived from an EMBL/GenBank/DDBJ whole genome shotgun (WGS) entry which is preliminary data.</text>
</comment>
<name>A0A9W8HL77_9FUNG</name>